<dbReference type="Proteomes" id="UP000460318">
    <property type="component" value="Unassembled WGS sequence"/>
</dbReference>
<dbReference type="Gene3D" id="3.40.50.2000">
    <property type="entry name" value="Glycogen Phosphorylase B"/>
    <property type="match status" value="1"/>
</dbReference>
<comment type="caution">
    <text evidence="1">The sequence shown here is derived from an EMBL/GenBank/DDBJ whole genome shotgun (WGS) entry which is preliminary data.</text>
</comment>
<gene>
    <name evidence="1" type="ORF">GRF59_08565</name>
</gene>
<evidence type="ECO:0000313" key="1">
    <source>
        <dbReference type="EMBL" id="MWV43688.1"/>
    </source>
</evidence>
<dbReference type="AlphaFoldDB" id="A0A7X3LHL6"/>
<proteinExistence type="predicted"/>
<reference evidence="1 2" key="1">
    <citation type="submission" date="2019-12" db="EMBL/GenBank/DDBJ databases">
        <title>Paenibacillus sp. nov., an endophytic bacterium isolated from the stem of Dendrobium.</title>
        <authorList>
            <person name="Zhao R."/>
        </authorList>
    </citation>
    <scope>NUCLEOTIDE SEQUENCE [LARGE SCALE GENOMIC DNA]</scope>
    <source>
        <strain evidence="1 2">HJL G12</strain>
    </source>
</reference>
<keyword evidence="2" id="KW-1185">Reference proteome</keyword>
<sequence length="422" mass="47945">MKETLIVISDYMEGEPVVASVRYAGIMKHLCERYELIVINDAKYGAGASRFSTTNYKYETADSILTQSMTRKAGKRAGGLRRFAENLLRNKWTLTAWRNYKYSKFKFDRMNAALYGQLDQLLAEKEIAAVFVTVPDVYALYVLDYIKNKSPHLQSVIEIRDIINHHIGEGNPHFVYRQAEQMISGLADGMIAVSEGIYQHYRIRNPAAVMQLITNGYDEQWFEDSVFQPVSRDAGMMTLVHLGSIYKGRNVKAMIEGLDLFCRRTGMKVTLHIAGLLDRQAIRDMDSAEYSADGVEIHVHGSMKHELAVRLLKQSDAAVILTHTQGSDFAIPGKTFEYIGACKPVMAVTEDRELISLVQGRYGECAKHDPQDISHALERLVGSEYDFSDRHKYSRKLQARRILDFLDHITLDIGKTIMTREV</sequence>
<dbReference type="EMBL" id="WUBI01000001">
    <property type="protein sequence ID" value="MWV43688.1"/>
    <property type="molecule type" value="Genomic_DNA"/>
</dbReference>
<name>A0A7X3LHL6_9BACL</name>
<accession>A0A7X3LHL6</accession>
<protein>
    <recommendedName>
        <fullName evidence="3">Glycosyltransferase family 4 protein</fullName>
    </recommendedName>
</protein>
<dbReference type="SUPFAM" id="SSF53756">
    <property type="entry name" value="UDP-Glycosyltransferase/glycogen phosphorylase"/>
    <property type="match status" value="1"/>
</dbReference>
<dbReference type="RefSeq" id="WP_160497165.1">
    <property type="nucleotide sequence ID" value="NZ_WUBI01000001.1"/>
</dbReference>
<evidence type="ECO:0000313" key="2">
    <source>
        <dbReference type="Proteomes" id="UP000460318"/>
    </source>
</evidence>
<evidence type="ECO:0008006" key="3">
    <source>
        <dbReference type="Google" id="ProtNLM"/>
    </source>
</evidence>
<organism evidence="1 2">
    <name type="scientific">Paenibacillus dendrobii</name>
    <dbReference type="NCBI Taxonomy" id="2691084"/>
    <lineage>
        <taxon>Bacteria</taxon>
        <taxon>Bacillati</taxon>
        <taxon>Bacillota</taxon>
        <taxon>Bacilli</taxon>
        <taxon>Bacillales</taxon>
        <taxon>Paenibacillaceae</taxon>
        <taxon>Paenibacillus</taxon>
    </lineage>
</organism>